<proteinExistence type="inferred from homology"/>
<protein>
    <recommendedName>
        <fullName evidence="7">Homologous-pairing protein 2 winged helix domain-containing protein</fullName>
    </recommendedName>
</protein>
<keyword evidence="4" id="KW-0539">Nucleus</keyword>
<dbReference type="RefSeq" id="XP_066612268.1">
    <property type="nucleotide sequence ID" value="XM_066759621.1"/>
</dbReference>
<organism evidence="8 9">
    <name type="scientific">Cryptococcus tetragattii IND107</name>
    <dbReference type="NCBI Taxonomy" id="1296105"/>
    <lineage>
        <taxon>Eukaryota</taxon>
        <taxon>Fungi</taxon>
        <taxon>Dikarya</taxon>
        <taxon>Basidiomycota</taxon>
        <taxon>Agaricomycotina</taxon>
        <taxon>Tremellomycetes</taxon>
        <taxon>Tremellales</taxon>
        <taxon>Cryptococcaceae</taxon>
        <taxon>Cryptococcus</taxon>
        <taxon>Cryptococcus gattii species complex</taxon>
    </lineage>
</organism>
<reference evidence="8 9" key="2">
    <citation type="submission" date="2024-01" db="EMBL/GenBank/DDBJ databases">
        <title>Comparative genomics of Cryptococcus and Kwoniella reveals pathogenesis evolution and contrasting modes of karyotype evolution via chromosome fusion or intercentromeric recombination.</title>
        <authorList>
            <person name="Coelho M.A."/>
            <person name="David-Palma M."/>
            <person name="Shea T."/>
            <person name="Bowers K."/>
            <person name="Mcginley-Smith S."/>
            <person name="Mohammad A.W."/>
            <person name="Gnirke A."/>
            <person name="Yurkov A.M."/>
            <person name="Nowrousian M."/>
            <person name="Sun S."/>
            <person name="Cuomo C.A."/>
            <person name="Heitman J."/>
        </authorList>
    </citation>
    <scope>NUCLEOTIDE SEQUENCE [LARGE SCALE GENOMIC DNA]</scope>
    <source>
        <strain evidence="8 9">IND107</strain>
    </source>
</reference>
<dbReference type="InterPro" id="IPR036388">
    <property type="entry name" value="WH-like_DNA-bd_sf"/>
</dbReference>
<evidence type="ECO:0000256" key="6">
    <source>
        <dbReference type="SAM" id="MobiDB-lite"/>
    </source>
</evidence>
<feature type="domain" description="Homologous-pairing protein 2 winged helix" evidence="7">
    <location>
        <begin position="42"/>
        <end position="102"/>
    </location>
</feature>
<keyword evidence="3" id="KW-0233">DNA recombination</keyword>
<dbReference type="PANTHER" id="PTHR15938">
    <property type="entry name" value="TBP-1 INTERACTING PROTEIN"/>
    <property type="match status" value="1"/>
</dbReference>
<dbReference type="Gene3D" id="1.10.10.10">
    <property type="entry name" value="Winged helix-like DNA-binding domain superfamily/Winged helix DNA-binding domain"/>
    <property type="match status" value="1"/>
</dbReference>
<dbReference type="PANTHER" id="PTHR15938:SF0">
    <property type="entry name" value="HOMOLOGOUS-PAIRING PROTEIN 2 HOMOLOG"/>
    <property type="match status" value="1"/>
</dbReference>
<comment type="subcellular location">
    <subcellularLocation>
        <location evidence="1">Nucleus</location>
    </subcellularLocation>
</comment>
<dbReference type="Pfam" id="PF07106">
    <property type="entry name" value="WHD_TBPIP"/>
    <property type="match status" value="1"/>
</dbReference>
<gene>
    <name evidence="8" type="ORF">I308_105164</name>
</gene>
<name>A0ABR3BNA8_9TREE</name>
<feature type="region of interest" description="Disordered" evidence="6">
    <location>
        <begin position="259"/>
        <end position="299"/>
    </location>
</feature>
<evidence type="ECO:0000256" key="5">
    <source>
        <dbReference type="ARBA" id="ARBA00023254"/>
    </source>
</evidence>
<evidence type="ECO:0000313" key="8">
    <source>
        <dbReference type="EMBL" id="KAL0243901.1"/>
    </source>
</evidence>
<evidence type="ECO:0000256" key="1">
    <source>
        <dbReference type="ARBA" id="ARBA00004123"/>
    </source>
</evidence>
<dbReference type="GeneID" id="91992020"/>
<accession>A0ABR3BNA8</accession>
<evidence type="ECO:0000259" key="7">
    <source>
        <dbReference type="Pfam" id="PF07106"/>
    </source>
</evidence>
<comment type="similarity">
    <text evidence="2">Belongs to the HOP2 family.</text>
</comment>
<dbReference type="EMBL" id="ATAM02000009">
    <property type="protein sequence ID" value="KAL0243901.1"/>
    <property type="molecule type" value="Genomic_DNA"/>
</dbReference>
<evidence type="ECO:0000313" key="9">
    <source>
        <dbReference type="Proteomes" id="UP000054399"/>
    </source>
</evidence>
<keyword evidence="9" id="KW-1185">Reference proteome</keyword>
<dbReference type="Proteomes" id="UP000054399">
    <property type="component" value="Unassembled WGS sequence"/>
</dbReference>
<reference evidence="9" key="1">
    <citation type="submission" date="2015-01" db="EMBL/GenBank/DDBJ databases">
        <title>The Genome Sequence of Cryptococcus gattii MMRL2647.</title>
        <authorList>
            <consortium name="The Broad Institute Genomics Platform"/>
            <person name="Cuomo C."/>
            <person name="Litvintseva A."/>
            <person name="Chen Y."/>
            <person name="Heitman J."/>
            <person name="Sun S."/>
            <person name="Springer D."/>
            <person name="Dromer F."/>
            <person name="Young S."/>
            <person name="Zeng Q."/>
            <person name="Gargeya S."/>
            <person name="Abouelleil A."/>
            <person name="Alvarado L."/>
            <person name="Chapman S.B."/>
            <person name="Gainer-Dewar J."/>
            <person name="Goldberg J."/>
            <person name="Griggs A."/>
            <person name="Gujja S."/>
            <person name="Hansen M."/>
            <person name="Howarth C."/>
            <person name="Imamovic A."/>
            <person name="Larimer J."/>
            <person name="Murphy C."/>
            <person name="Naylor J."/>
            <person name="Pearson M."/>
            <person name="Priest M."/>
            <person name="Roberts A."/>
            <person name="Saif S."/>
            <person name="Shea T."/>
            <person name="Sykes S."/>
            <person name="Wortman J."/>
            <person name="Nusbaum C."/>
            <person name="Birren B."/>
        </authorList>
    </citation>
    <scope>NUCLEOTIDE SEQUENCE [LARGE SCALE GENOMIC DNA]</scope>
    <source>
        <strain evidence="9">IND107</strain>
    </source>
</reference>
<evidence type="ECO:0000256" key="4">
    <source>
        <dbReference type="ARBA" id="ARBA00023242"/>
    </source>
</evidence>
<evidence type="ECO:0000256" key="2">
    <source>
        <dbReference type="ARBA" id="ARBA00007922"/>
    </source>
</evidence>
<dbReference type="InterPro" id="IPR010776">
    <property type="entry name" value="Hop2_WH_dom"/>
</dbReference>
<comment type="caution">
    <text evidence="8">The sequence shown here is derived from an EMBL/GenBank/DDBJ whole genome shotgun (WGS) entry which is preliminary data.</text>
</comment>
<keyword evidence="5" id="KW-0469">Meiosis</keyword>
<feature type="compositionally biased region" description="Basic and acidic residues" evidence="6">
    <location>
        <begin position="1"/>
        <end position="19"/>
    </location>
</feature>
<feature type="region of interest" description="Disordered" evidence="6">
    <location>
        <begin position="1"/>
        <end position="24"/>
    </location>
</feature>
<sequence>MPAKKEAKEKQVKGDEGAQLRRPWHPWGLPSFTNLAAPSTTAEEMVLNYMKEMDRPYASADVVANLKNKVPKTAAVKILATLAEKGQLTVKTYGKQLLYLYNQSLLNVLDKEELSSLDGQIKNVQSQLEERKKSLRYLQYELSSKTALPKTVELEKEIGRVKSENEITLSDLVPFRGEPGRQSTIMPMSAEDVQRIDKGFIRWRKEWVDRRKIYKDLISQLVEFGQVSNITEFEEELGVYKDDQIAAEVEQGEFCKPPIVNRPRSKFSSAKVHNPSLKRASSAADVAGEDGKKKKMKKV</sequence>
<evidence type="ECO:0000256" key="3">
    <source>
        <dbReference type="ARBA" id="ARBA00023172"/>
    </source>
</evidence>